<sequence length="249" mass="29039">MDFEDEHFSKMRINTERVIRAVEKHPCLWNNKHPDYRDRERKQDAWQEVAQMVIHNCTNLSEFERSNAERYVRARWRTARDAYNKSKNMLSNPKKARQYAYADRMKFLEGCHGTSKKNNGHLHLETIKQEDNTLSGEDNELSNDSINITVEPNLLEEDDPFSETAVRPESSCSFMSGTKQKSDQNDDVDTRRMFGVVSEVTEMFKNDDLAFFVSLLPMVSDFGIDEKLSLRSKILETVAEMRKAKQEAK</sequence>
<reference evidence="5 6" key="1">
    <citation type="submission" date="2019-01" db="EMBL/GenBank/DDBJ databases">
        <authorList>
            <person name="Sayadi A."/>
        </authorList>
    </citation>
    <scope>NUCLEOTIDE SEQUENCE [LARGE SCALE GENOMIC DNA]</scope>
</reference>
<dbReference type="PROSITE" id="PS51029">
    <property type="entry name" value="MADF"/>
    <property type="match status" value="1"/>
</dbReference>
<dbReference type="InterPro" id="IPR004210">
    <property type="entry name" value="BESS_motif"/>
</dbReference>
<evidence type="ECO:0000313" key="5">
    <source>
        <dbReference type="EMBL" id="VEN53639.1"/>
    </source>
</evidence>
<proteinExistence type="predicted"/>
<evidence type="ECO:0000256" key="1">
    <source>
        <dbReference type="PROSITE-ProRule" id="PRU00371"/>
    </source>
</evidence>
<dbReference type="InterPro" id="IPR039353">
    <property type="entry name" value="TF_Adf1"/>
</dbReference>
<gene>
    <name evidence="5" type="ORF">CALMAC_LOCUS13370</name>
</gene>
<protein>
    <submittedName>
        <fullName evidence="5">Uncharacterized protein</fullName>
    </submittedName>
</protein>
<keyword evidence="6" id="KW-1185">Reference proteome</keyword>
<feature type="domain" description="BESS" evidence="4">
    <location>
        <begin position="205"/>
        <end position="244"/>
    </location>
</feature>
<comment type="subcellular location">
    <subcellularLocation>
        <location evidence="1">Nucleus</location>
    </subcellularLocation>
</comment>
<dbReference type="Proteomes" id="UP000410492">
    <property type="component" value="Unassembled WGS sequence"/>
</dbReference>
<dbReference type="GO" id="GO:0003677">
    <property type="term" value="F:DNA binding"/>
    <property type="evidence" value="ECO:0007669"/>
    <property type="project" value="InterPro"/>
</dbReference>
<evidence type="ECO:0000313" key="6">
    <source>
        <dbReference type="Proteomes" id="UP000410492"/>
    </source>
</evidence>
<evidence type="ECO:0000256" key="2">
    <source>
        <dbReference type="SAM" id="MobiDB-lite"/>
    </source>
</evidence>
<keyword evidence="1" id="KW-0539">Nucleus</keyword>
<dbReference type="AlphaFoldDB" id="A0A653D266"/>
<dbReference type="OrthoDB" id="8038273at2759"/>
<feature type="region of interest" description="Disordered" evidence="2">
    <location>
        <begin position="160"/>
        <end position="186"/>
    </location>
</feature>
<evidence type="ECO:0000259" key="4">
    <source>
        <dbReference type="PROSITE" id="PS51031"/>
    </source>
</evidence>
<dbReference type="EMBL" id="CAACVG010009584">
    <property type="protein sequence ID" value="VEN53639.1"/>
    <property type="molecule type" value="Genomic_DNA"/>
</dbReference>
<name>A0A653D266_CALMS</name>
<dbReference type="GO" id="GO:0006357">
    <property type="term" value="P:regulation of transcription by RNA polymerase II"/>
    <property type="evidence" value="ECO:0007669"/>
    <property type="project" value="TreeGrafter"/>
</dbReference>
<accession>A0A653D266</accession>
<dbReference type="GO" id="GO:0005667">
    <property type="term" value="C:transcription regulator complex"/>
    <property type="evidence" value="ECO:0007669"/>
    <property type="project" value="TreeGrafter"/>
</dbReference>
<feature type="domain" description="MADF" evidence="3">
    <location>
        <begin position="17"/>
        <end position="113"/>
    </location>
</feature>
<dbReference type="GO" id="GO:0005634">
    <property type="term" value="C:nucleus"/>
    <property type="evidence" value="ECO:0007669"/>
    <property type="project" value="UniProtKB-SubCell"/>
</dbReference>
<dbReference type="InterPro" id="IPR006578">
    <property type="entry name" value="MADF-dom"/>
</dbReference>
<dbReference type="PROSITE" id="PS51031">
    <property type="entry name" value="BESS"/>
    <property type="match status" value="1"/>
</dbReference>
<dbReference type="PANTHER" id="PTHR12243:SF69">
    <property type="entry name" value="SI:CH73-59F11.3"/>
    <property type="match status" value="1"/>
</dbReference>
<feature type="compositionally biased region" description="Polar residues" evidence="2">
    <location>
        <begin position="170"/>
        <end position="179"/>
    </location>
</feature>
<evidence type="ECO:0000259" key="3">
    <source>
        <dbReference type="PROSITE" id="PS51029"/>
    </source>
</evidence>
<dbReference type="SMART" id="SM00595">
    <property type="entry name" value="MADF"/>
    <property type="match status" value="1"/>
</dbReference>
<dbReference type="Pfam" id="PF10545">
    <property type="entry name" value="MADF_DNA_bdg"/>
    <property type="match status" value="1"/>
</dbReference>
<dbReference type="PANTHER" id="PTHR12243">
    <property type="entry name" value="MADF DOMAIN TRANSCRIPTION FACTOR"/>
    <property type="match status" value="1"/>
</dbReference>
<organism evidence="5 6">
    <name type="scientific">Callosobruchus maculatus</name>
    <name type="common">Southern cowpea weevil</name>
    <name type="synonym">Pulse bruchid</name>
    <dbReference type="NCBI Taxonomy" id="64391"/>
    <lineage>
        <taxon>Eukaryota</taxon>
        <taxon>Metazoa</taxon>
        <taxon>Ecdysozoa</taxon>
        <taxon>Arthropoda</taxon>
        <taxon>Hexapoda</taxon>
        <taxon>Insecta</taxon>
        <taxon>Pterygota</taxon>
        <taxon>Neoptera</taxon>
        <taxon>Endopterygota</taxon>
        <taxon>Coleoptera</taxon>
        <taxon>Polyphaga</taxon>
        <taxon>Cucujiformia</taxon>
        <taxon>Chrysomeloidea</taxon>
        <taxon>Chrysomelidae</taxon>
        <taxon>Bruchinae</taxon>
        <taxon>Bruchini</taxon>
        <taxon>Callosobruchus</taxon>
    </lineage>
</organism>